<evidence type="ECO:0000313" key="2">
    <source>
        <dbReference type="Proteomes" id="UP000887159"/>
    </source>
</evidence>
<dbReference type="Proteomes" id="UP000887159">
    <property type="component" value="Unassembled WGS sequence"/>
</dbReference>
<dbReference type="EMBL" id="BMAU01021369">
    <property type="protein sequence ID" value="GFY24096.1"/>
    <property type="molecule type" value="Genomic_DNA"/>
</dbReference>
<organism evidence="1 2">
    <name type="scientific">Trichonephila clavipes</name>
    <name type="common">Golden silk orbweaver</name>
    <name type="synonym">Nephila clavipes</name>
    <dbReference type="NCBI Taxonomy" id="2585209"/>
    <lineage>
        <taxon>Eukaryota</taxon>
        <taxon>Metazoa</taxon>
        <taxon>Ecdysozoa</taxon>
        <taxon>Arthropoda</taxon>
        <taxon>Chelicerata</taxon>
        <taxon>Arachnida</taxon>
        <taxon>Araneae</taxon>
        <taxon>Araneomorphae</taxon>
        <taxon>Entelegynae</taxon>
        <taxon>Araneoidea</taxon>
        <taxon>Nephilidae</taxon>
        <taxon>Trichonephila</taxon>
    </lineage>
</organism>
<dbReference type="AlphaFoldDB" id="A0A8X6VXB4"/>
<reference evidence="1" key="1">
    <citation type="submission" date="2020-08" db="EMBL/GenBank/DDBJ databases">
        <title>Multicomponent nature underlies the extraordinary mechanical properties of spider dragline silk.</title>
        <authorList>
            <person name="Kono N."/>
            <person name="Nakamura H."/>
            <person name="Mori M."/>
            <person name="Yoshida Y."/>
            <person name="Ohtoshi R."/>
            <person name="Malay A.D."/>
            <person name="Moran D.A.P."/>
            <person name="Tomita M."/>
            <person name="Numata K."/>
            <person name="Arakawa K."/>
        </authorList>
    </citation>
    <scope>NUCLEOTIDE SEQUENCE</scope>
</reference>
<gene>
    <name evidence="1" type="ORF">TNCV_1011491</name>
</gene>
<proteinExistence type="predicted"/>
<evidence type="ECO:0000313" key="1">
    <source>
        <dbReference type="EMBL" id="GFY24096.1"/>
    </source>
</evidence>
<sequence>MHVKSVKAQCPPAGKTLATERNVLNVTQCCWRVLPEEAEGKLPKPETEGNILQYPALMTFAATPHKTLGHPVLTMCSRRAFGGTEFSGLEPNALVTRTPTAPMTLNKS</sequence>
<protein>
    <submittedName>
        <fullName evidence="1">Uncharacterized protein</fullName>
    </submittedName>
</protein>
<keyword evidence="2" id="KW-1185">Reference proteome</keyword>
<comment type="caution">
    <text evidence="1">The sequence shown here is derived from an EMBL/GenBank/DDBJ whole genome shotgun (WGS) entry which is preliminary data.</text>
</comment>
<name>A0A8X6VXB4_TRICX</name>
<accession>A0A8X6VXB4</accession>